<dbReference type="PROSITE" id="PS50206">
    <property type="entry name" value="RHODANESE_3"/>
    <property type="match status" value="1"/>
</dbReference>
<reference evidence="3" key="1">
    <citation type="journal article" date="2019" name="Int. J. Syst. Evol. Microbiol.">
        <title>The Global Catalogue of Microorganisms (GCM) 10K type strain sequencing project: providing services to taxonomists for standard genome sequencing and annotation.</title>
        <authorList>
            <consortium name="The Broad Institute Genomics Platform"/>
            <consortium name="The Broad Institute Genome Sequencing Center for Infectious Disease"/>
            <person name="Wu L."/>
            <person name="Ma J."/>
        </authorList>
    </citation>
    <scope>NUCLEOTIDE SEQUENCE [LARGE SCALE GENOMIC DNA]</scope>
    <source>
        <strain evidence="3">KCTC 42182</strain>
    </source>
</reference>
<evidence type="ECO:0000259" key="1">
    <source>
        <dbReference type="PROSITE" id="PS50206"/>
    </source>
</evidence>
<accession>A0ABV7VLM6</accession>
<keyword evidence="3" id="KW-1185">Reference proteome</keyword>
<sequence length="134" mass="15171">MVIVTRGIETLVDEAQKAIREIAVQDALALSKDADWLIVDVREARERERDGIIPGSFHCPRGMVEFWIDPNSPYFKTIFNSKPNLLFHCALDWRSTLTVYTLQQMGITNAAHLKGGLKAWKEAGGTITFPFHKE</sequence>
<dbReference type="SUPFAM" id="SSF52821">
    <property type="entry name" value="Rhodanese/Cell cycle control phosphatase"/>
    <property type="match status" value="1"/>
</dbReference>
<organism evidence="2 3">
    <name type="scientific">Ferrovibrio xuzhouensis</name>
    <dbReference type="NCBI Taxonomy" id="1576914"/>
    <lineage>
        <taxon>Bacteria</taxon>
        <taxon>Pseudomonadati</taxon>
        <taxon>Pseudomonadota</taxon>
        <taxon>Alphaproteobacteria</taxon>
        <taxon>Rhodospirillales</taxon>
        <taxon>Rhodospirillaceae</taxon>
        <taxon>Ferrovibrio</taxon>
    </lineage>
</organism>
<dbReference type="EMBL" id="JBHRYJ010000008">
    <property type="protein sequence ID" value="MFC3678389.1"/>
    <property type="molecule type" value="Genomic_DNA"/>
</dbReference>
<dbReference type="InterPro" id="IPR001763">
    <property type="entry name" value="Rhodanese-like_dom"/>
</dbReference>
<dbReference type="Gene3D" id="3.40.250.10">
    <property type="entry name" value="Rhodanese-like domain"/>
    <property type="match status" value="1"/>
</dbReference>
<dbReference type="SMART" id="SM00450">
    <property type="entry name" value="RHOD"/>
    <property type="match status" value="1"/>
</dbReference>
<evidence type="ECO:0000313" key="3">
    <source>
        <dbReference type="Proteomes" id="UP001595711"/>
    </source>
</evidence>
<dbReference type="CDD" id="cd01447">
    <property type="entry name" value="Polysulfide_ST"/>
    <property type="match status" value="1"/>
</dbReference>
<protein>
    <submittedName>
        <fullName evidence="2">Rhodanese-like domain-containing protein</fullName>
    </submittedName>
</protein>
<gene>
    <name evidence="2" type="ORF">ACFOOQ_22780</name>
</gene>
<name>A0ABV7VLM6_9PROT</name>
<dbReference type="InterPro" id="IPR036873">
    <property type="entry name" value="Rhodanese-like_dom_sf"/>
</dbReference>
<dbReference type="PANTHER" id="PTHR44086:SF13">
    <property type="entry name" value="THIOSULFATE SULFURTRANSFERASE PSPE"/>
    <property type="match status" value="1"/>
</dbReference>
<dbReference type="RefSeq" id="WP_379730021.1">
    <property type="nucleotide sequence ID" value="NZ_JBHRYJ010000008.1"/>
</dbReference>
<proteinExistence type="predicted"/>
<dbReference type="Pfam" id="PF00581">
    <property type="entry name" value="Rhodanese"/>
    <property type="match status" value="1"/>
</dbReference>
<feature type="domain" description="Rhodanese" evidence="1">
    <location>
        <begin position="32"/>
        <end position="129"/>
    </location>
</feature>
<evidence type="ECO:0000313" key="2">
    <source>
        <dbReference type="EMBL" id="MFC3678389.1"/>
    </source>
</evidence>
<comment type="caution">
    <text evidence="2">The sequence shown here is derived from an EMBL/GenBank/DDBJ whole genome shotgun (WGS) entry which is preliminary data.</text>
</comment>
<dbReference type="Proteomes" id="UP001595711">
    <property type="component" value="Unassembled WGS sequence"/>
</dbReference>
<dbReference type="PANTHER" id="PTHR44086">
    <property type="entry name" value="THIOSULFATE SULFURTRANSFERASE RDL2, MITOCHONDRIAL-RELATED"/>
    <property type="match status" value="1"/>
</dbReference>